<keyword evidence="3" id="KW-1185">Reference proteome</keyword>
<feature type="region of interest" description="Disordered" evidence="1">
    <location>
        <begin position="1"/>
        <end position="36"/>
    </location>
</feature>
<name>A0AAV7TD27_PLEWA</name>
<gene>
    <name evidence="2" type="ORF">NDU88_005573</name>
</gene>
<evidence type="ECO:0000313" key="3">
    <source>
        <dbReference type="Proteomes" id="UP001066276"/>
    </source>
</evidence>
<comment type="caution">
    <text evidence="2">The sequence shown here is derived from an EMBL/GenBank/DDBJ whole genome shotgun (WGS) entry which is preliminary data.</text>
</comment>
<accession>A0AAV7TD27</accession>
<protein>
    <submittedName>
        <fullName evidence="2">Uncharacterized protein</fullName>
    </submittedName>
</protein>
<organism evidence="2 3">
    <name type="scientific">Pleurodeles waltl</name>
    <name type="common">Iberian ribbed newt</name>
    <dbReference type="NCBI Taxonomy" id="8319"/>
    <lineage>
        <taxon>Eukaryota</taxon>
        <taxon>Metazoa</taxon>
        <taxon>Chordata</taxon>
        <taxon>Craniata</taxon>
        <taxon>Vertebrata</taxon>
        <taxon>Euteleostomi</taxon>
        <taxon>Amphibia</taxon>
        <taxon>Batrachia</taxon>
        <taxon>Caudata</taxon>
        <taxon>Salamandroidea</taxon>
        <taxon>Salamandridae</taxon>
        <taxon>Pleurodelinae</taxon>
        <taxon>Pleurodeles</taxon>
    </lineage>
</organism>
<evidence type="ECO:0000256" key="1">
    <source>
        <dbReference type="SAM" id="MobiDB-lite"/>
    </source>
</evidence>
<evidence type="ECO:0000313" key="2">
    <source>
        <dbReference type="EMBL" id="KAJ1173747.1"/>
    </source>
</evidence>
<reference evidence="2" key="1">
    <citation type="journal article" date="2022" name="bioRxiv">
        <title>Sequencing and chromosome-scale assembly of the giantPleurodeles waltlgenome.</title>
        <authorList>
            <person name="Brown T."/>
            <person name="Elewa A."/>
            <person name="Iarovenko S."/>
            <person name="Subramanian E."/>
            <person name="Araus A.J."/>
            <person name="Petzold A."/>
            <person name="Susuki M."/>
            <person name="Suzuki K.-i.T."/>
            <person name="Hayashi T."/>
            <person name="Toyoda A."/>
            <person name="Oliveira C."/>
            <person name="Osipova E."/>
            <person name="Leigh N.D."/>
            <person name="Simon A."/>
            <person name="Yun M.H."/>
        </authorList>
    </citation>
    <scope>NUCLEOTIDE SEQUENCE</scope>
    <source>
        <strain evidence="2">20211129_DDA</strain>
        <tissue evidence="2">Liver</tissue>
    </source>
</reference>
<proteinExistence type="predicted"/>
<dbReference type="EMBL" id="JANPWB010000007">
    <property type="protein sequence ID" value="KAJ1173747.1"/>
    <property type="molecule type" value="Genomic_DNA"/>
</dbReference>
<dbReference type="AlphaFoldDB" id="A0AAV7TD27"/>
<sequence>MVSASGLPATRSPAASGLPAPPAATGPPRRGQGAGLAAHCRVRIPHLRHGGPQPESADVQVAISATEGLSGGSALALRSGNRLRSLVLHQQAAIMVAAVAKPTKLHFEIA</sequence>
<dbReference type="Proteomes" id="UP001066276">
    <property type="component" value="Chromosome 4_1"/>
</dbReference>